<proteinExistence type="predicted"/>
<sequence>MDPPSVKTLLIDLLKLNLLSFLCLWVPLTIACNIRVPSLHTLFIAIPITITFFTVYVRLLLHTYYWITSKIYFYRHM</sequence>
<dbReference type="AlphaFoldDB" id="A0AAW1D0W8"/>
<dbReference type="PROSITE" id="PS51257">
    <property type="entry name" value="PROKAR_LIPOPROTEIN"/>
    <property type="match status" value="1"/>
</dbReference>
<keyword evidence="1" id="KW-1133">Transmembrane helix</keyword>
<accession>A0AAW1D0W8</accession>
<reference evidence="2 3" key="1">
    <citation type="submission" date="2022-12" db="EMBL/GenBank/DDBJ databases">
        <title>Chromosome-level genome assembly of true bugs.</title>
        <authorList>
            <person name="Ma L."/>
            <person name="Li H."/>
        </authorList>
    </citation>
    <scope>NUCLEOTIDE SEQUENCE [LARGE SCALE GENOMIC DNA]</scope>
    <source>
        <strain evidence="2">Lab_2022b</strain>
    </source>
</reference>
<comment type="caution">
    <text evidence="2">The sequence shown here is derived from an EMBL/GenBank/DDBJ whole genome shotgun (WGS) entry which is preliminary data.</text>
</comment>
<evidence type="ECO:0000256" key="1">
    <source>
        <dbReference type="SAM" id="Phobius"/>
    </source>
</evidence>
<keyword evidence="3" id="KW-1185">Reference proteome</keyword>
<evidence type="ECO:0008006" key="4">
    <source>
        <dbReference type="Google" id="ProtNLM"/>
    </source>
</evidence>
<dbReference type="EMBL" id="JAPXFL010000008">
    <property type="protein sequence ID" value="KAK9502527.1"/>
    <property type="molecule type" value="Genomic_DNA"/>
</dbReference>
<evidence type="ECO:0000313" key="3">
    <source>
        <dbReference type="Proteomes" id="UP001461498"/>
    </source>
</evidence>
<feature type="transmembrane region" description="Helical" evidence="1">
    <location>
        <begin position="42"/>
        <end position="67"/>
    </location>
</feature>
<protein>
    <recommendedName>
        <fullName evidence="4">NADH dehydrogenase subunit 4</fullName>
    </recommendedName>
</protein>
<keyword evidence="1" id="KW-0472">Membrane</keyword>
<name>A0AAW1D0W8_9HEMI</name>
<dbReference type="Proteomes" id="UP001461498">
    <property type="component" value="Unassembled WGS sequence"/>
</dbReference>
<feature type="transmembrane region" description="Helical" evidence="1">
    <location>
        <begin position="16"/>
        <end position="36"/>
    </location>
</feature>
<gene>
    <name evidence="2" type="ORF">O3M35_011296</name>
</gene>
<evidence type="ECO:0000313" key="2">
    <source>
        <dbReference type="EMBL" id="KAK9502527.1"/>
    </source>
</evidence>
<organism evidence="2 3">
    <name type="scientific">Rhynocoris fuscipes</name>
    <dbReference type="NCBI Taxonomy" id="488301"/>
    <lineage>
        <taxon>Eukaryota</taxon>
        <taxon>Metazoa</taxon>
        <taxon>Ecdysozoa</taxon>
        <taxon>Arthropoda</taxon>
        <taxon>Hexapoda</taxon>
        <taxon>Insecta</taxon>
        <taxon>Pterygota</taxon>
        <taxon>Neoptera</taxon>
        <taxon>Paraneoptera</taxon>
        <taxon>Hemiptera</taxon>
        <taxon>Heteroptera</taxon>
        <taxon>Panheteroptera</taxon>
        <taxon>Cimicomorpha</taxon>
        <taxon>Reduviidae</taxon>
        <taxon>Harpactorinae</taxon>
        <taxon>Harpactorini</taxon>
        <taxon>Rhynocoris</taxon>
    </lineage>
</organism>
<keyword evidence="1" id="KW-0812">Transmembrane</keyword>